<keyword evidence="3" id="KW-0804">Transcription</keyword>
<dbReference type="PROSITE" id="PS50977">
    <property type="entry name" value="HTH_TETR_2"/>
    <property type="match status" value="1"/>
</dbReference>
<feature type="compositionally biased region" description="Basic and acidic residues" evidence="5">
    <location>
        <begin position="196"/>
        <end position="206"/>
    </location>
</feature>
<gene>
    <name evidence="7" type="ORF">FB559_6904</name>
</gene>
<organism evidence="7 8">
    <name type="scientific">Actinoallomurus bryophytorum</name>
    <dbReference type="NCBI Taxonomy" id="1490222"/>
    <lineage>
        <taxon>Bacteria</taxon>
        <taxon>Bacillati</taxon>
        <taxon>Actinomycetota</taxon>
        <taxon>Actinomycetes</taxon>
        <taxon>Streptosporangiales</taxon>
        <taxon>Thermomonosporaceae</taxon>
        <taxon>Actinoallomurus</taxon>
    </lineage>
</organism>
<feature type="region of interest" description="Disordered" evidence="5">
    <location>
        <begin position="185"/>
        <end position="206"/>
    </location>
</feature>
<dbReference type="SUPFAM" id="SSF48498">
    <property type="entry name" value="Tetracyclin repressor-like, C-terminal domain"/>
    <property type="match status" value="1"/>
</dbReference>
<sequence length="206" mass="22708">MPLNGRRAQAARNDELILTAARAVFAADPSAPISAVAERAGVGISALYRRSASKEDLLRRLCADAVRRYNAEAAAALSDAGDRWGVFCRFMHRVVAADLYALTLRLAGTFTPDPPLRQAALRAQELSTRLFERTKAAGAIRADVVLDDIALIFEQLTAVRFGDEHRTRRLRERCLALTLDALRPNRSGPLPGPPPAREEITRHWET</sequence>
<dbReference type="SUPFAM" id="SSF46689">
    <property type="entry name" value="Homeodomain-like"/>
    <property type="match status" value="1"/>
</dbReference>
<evidence type="ECO:0000256" key="1">
    <source>
        <dbReference type="ARBA" id="ARBA00023015"/>
    </source>
</evidence>
<dbReference type="PANTHER" id="PTHR30055:SF234">
    <property type="entry name" value="HTH-TYPE TRANSCRIPTIONAL REGULATOR BETI"/>
    <property type="match status" value="1"/>
</dbReference>
<feature type="domain" description="HTH tetR-type" evidence="6">
    <location>
        <begin position="11"/>
        <end position="69"/>
    </location>
</feature>
<dbReference type="RefSeq" id="WP_246122296.1">
    <property type="nucleotide sequence ID" value="NZ_VFOZ01000001.1"/>
</dbReference>
<evidence type="ECO:0000256" key="2">
    <source>
        <dbReference type="ARBA" id="ARBA00023125"/>
    </source>
</evidence>
<dbReference type="InterPro" id="IPR036271">
    <property type="entry name" value="Tet_transcr_reg_TetR-rel_C_sf"/>
</dbReference>
<evidence type="ECO:0000259" key="6">
    <source>
        <dbReference type="PROSITE" id="PS50977"/>
    </source>
</evidence>
<dbReference type="AlphaFoldDB" id="A0A543CWC4"/>
<dbReference type="Proteomes" id="UP000316096">
    <property type="component" value="Unassembled WGS sequence"/>
</dbReference>
<evidence type="ECO:0000256" key="5">
    <source>
        <dbReference type="SAM" id="MobiDB-lite"/>
    </source>
</evidence>
<dbReference type="Gene3D" id="1.10.357.10">
    <property type="entry name" value="Tetracycline Repressor, domain 2"/>
    <property type="match status" value="1"/>
</dbReference>
<evidence type="ECO:0000313" key="8">
    <source>
        <dbReference type="Proteomes" id="UP000316096"/>
    </source>
</evidence>
<evidence type="ECO:0000256" key="4">
    <source>
        <dbReference type="PROSITE-ProRule" id="PRU00335"/>
    </source>
</evidence>
<dbReference type="EMBL" id="VFOZ01000001">
    <property type="protein sequence ID" value="TQM01158.1"/>
    <property type="molecule type" value="Genomic_DNA"/>
</dbReference>
<keyword evidence="2 4" id="KW-0238">DNA-binding</keyword>
<dbReference type="GO" id="GO:0003700">
    <property type="term" value="F:DNA-binding transcription factor activity"/>
    <property type="evidence" value="ECO:0007669"/>
    <property type="project" value="TreeGrafter"/>
</dbReference>
<evidence type="ECO:0000256" key="3">
    <source>
        <dbReference type="ARBA" id="ARBA00023163"/>
    </source>
</evidence>
<name>A0A543CWC4_9ACTN</name>
<comment type="caution">
    <text evidence="7">The sequence shown here is derived from an EMBL/GenBank/DDBJ whole genome shotgun (WGS) entry which is preliminary data.</text>
</comment>
<dbReference type="InterPro" id="IPR001647">
    <property type="entry name" value="HTH_TetR"/>
</dbReference>
<feature type="DNA-binding region" description="H-T-H motif" evidence="4">
    <location>
        <begin position="32"/>
        <end position="51"/>
    </location>
</feature>
<protein>
    <submittedName>
        <fullName evidence="7">TetR family transcriptional regulator</fullName>
    </submittedName>
</protein>
<accession>A0A543CWC4</accession>
<keyword evidence="8" id="KW-1185">Reference proteome</keyword>
<proteinExistence type="predicted"/>
<evidence type="ECO:0000313" key="7">
    <source>
        <dbReference type="EMBL" id="TQM01158.1"/>
    </source>
</evidence>
<dbReference type="Pfam" id="PF00440">
    <property type="entry name" value="TetR_N"/>
    <property type="match status" value="1"/>
</dbReference>
<dbReference type="InterPro" id="IPR050109">
    <property type="entry name" value="HTH-type_TetR-like_transc_reg"/>
</dbReference>
<keyword evidence="1" id="KW-0805">Transcription regulation</keyword>
<dbReference type="PANTHER" id="PTHR30055">
    <property type="entry name" value="HTH-TYPE TRANSCRIPTIONAL REGULATOR RUTR"/>
    <property type="match status" value="1"/>
</dbReference>
<reference evidence="7 8" key="1">
    <citation type="submission" date="2019-06" db="EMBL/GenBank/DDBJ databases">
        <title>Sequencing the genomes of 1000 actinobacteria strains.</title>
        <authorList>
            <person name="Klenk H.-P."/>
        </authorList>
    </citation>
    <scope>NUCLEOTIDE SEQUENCE [LARGE SCALE GENOMIC DNA]</scope>
    <source>
        <strain evidence="7 8">DSM 102200</strain>
    </source>
</reference>
<dbReference type="InterPro" id="IPR009057">
    <property type="entry name" value="Homeodomain-like_sf"/>
</dbReference>
<dbReference type="GO" id="GO:0000976">
    <property type="term" value="F:transcription cis-regulatory region binding"/>
    <property type="evidence" value="ECO:0007669"/>
    <property type="project" value="TreeGrafter"/>
</dbReference>